<dbReference type="PANTHER" id="PTHR47839">
    <property type="entry name" value="DOMAIN PROTEIN, PUTATIVE (AFU_ORTHOLOGUE AFUA_6G04830)-RELATED"/>
    <property type="match status" value="1"/>
</dbReference>
<sequence>MGEREADGSAPEPAGTRNRSRSRGAKADVGATGAEREVLEGRKADGRAWARGDFARQRLGLAAPTPVLIPTAFVRQMISKANKVKHHSEAHSTCKGHTALMRARRRRTGQIPETSLLGLTGSLGSLRFIPVWVERSGQKSAMDRLKAGTQNGRTTNGSGKRMRTAPGSGCERLGAVHKTNRRVSMSSQALYRFADLLMAVSSIFSVPCHRQVHIFEEDTQTVAFNSGALFFNLRFFTEECHDQSWEEAVSFWTVSFAHELAHFESPVHDRQHGRAMEMSQRAILPRIPQILARPWGAAPGSAAVAYRTWKLRATDGGLI</sequence>
<feature type="region of interest" description="Disordered" evidence="1">
    <location>
        <begin position="148"/>
        <end position="169"/>
    </location>
</feature>
<comment type="caution">
    <text evidence="2">The sequence shown here is derived from an EMBL/GenBank/DDBJ whole genome shotgun (WGS) entry which is preliminary data.</text>
</comment>
<organism evidence="2 3">
    <name type="scientific">Durusdinium trenchii</name>
    <dbReference type="NCBI Taxonomy" id="1381693"/>
    <lineage>
        <taxon>Eukaryota</taxon>
        <taxon>Sar</taxon>
        <taxon>Alveolata</taxon>
        <taxon>Dinophyceae</taxon>
        <taxon>Suessiales</taxon>
        <taxon>Symbiodiniaceae</taxon>
        <taxon>Durusdinium</taxon>
    </lineage>
</organism>
<gene>
    <name evidence="2" type="ORF">SCF082_LOCUS25660</name>
</gene>
<dbReference type="PANTHER" id="PTHR47839:SF1">
    <property type="entry name" value="DOMAIN PROTEIN, PUTATIVE (AFU_ORTHOLOGUE AFUA_6G04830)-RELATED"/>
    <property type="match status" value="1"/>
</dbReference>
<evidence type="ECO:0000256" key="1">
    <source>
        <dbReference type="SAM" id="MobiDB-lite"/>
    </source>
</evidence>
<reference evidence="2 3" key="1">
    <citation type="submission" date="2024-02" db="EMBL/GenBank/DDBJ databases">
        <authorList>
            <person name="Chen Y."/>
            <person name="Shah S."/>
            <person name="Dougan E. K."/>
            <person name="Thang M."/>
            <person name="Chan C."/>
        </authorList>
    </citation>
    <scope>NUCLEOTIDE SEQUENCE [LARGE SCALE GENOMIC DNA]</scope>
</reference>
<keyword evidence="3" id="KW-1185">Reference proteome</keyword>
<feature type="region of interest" description="Disordered" evidence="1">
    <location>
        <begin position="1"/>
        <end position="36"/>
    </location>
</feature>
<dbReference type="EMBL" id="CAXAMM010019335">
    <property type="protein sequence ID" value="CAK9045417.1"/>
    <property type="molecule type" value="Genomic_DNA"/>
</dbReference>
<evidence type="ECO:0000313" key="2">
    <source>
        <dbReference type="EMBL" id="CAK9045417.1"/>
    </source>
</evidence>
<proteinExistence type="predicted"/>
<protein>
    <submittedName>
        <fullName evidence="2">Uncharacterized protein</fullName>
    </submittedName>
</protein>
<dbReference type="Proteomes" id="UP001642464">
    <property type="component" value="Unassembled WGS sequence"/>
</dbReference>
<feature type="compositionally biased region" description="Polar residues" evidence="1">
    <location>
        <begin position="148"/>
        <end position="158"/>
    </location>
</feature>
<evidence type="ECO:0000313" key="3">
    <source>
        <dbReference type="Proteomes" id="UP001642464"/>
    </source>
</evidence>
<accession>A0ABP0M1Q0</accession>
<name>A0ABP0M1Q0_9DINO</name>